<evidence type="ECO:0000313" key="2">
    <source>
        <dbReference type="Proteomes" id="UP000004410"/>
    </source>
</evidence>
<dbReference type="RefSeq" id="WP_004840106.1">
    <property type="nucleotide sequence ID" value="NZ_AAYG02000001.1"/>
</dbReference>
<dbReference type="PaxDb" id="411470-RUMGNA_00122"/>
<name>A7AXV7_MEDG7</name>
<reference evidence="1 2" key="1">
    <citation type="submission" date="2007-04" db="EMBL/GenBank/DDBJ databases">
        <authorList>
            <person name="Fulton L."/>
            <person name="Clifton S."/>
            <person name="Fulton B."/>
            <person name="Xu J."/>
            <person name="Minx P."/>
            <person name="Pepin K.H."/>
            <person name="Johnson M."/>
            <person name="Thiruvilangam P."/>
            <person name="Bhonagiri V."/>
            <person name="Nash W.E."/>
            <person name="Mardis E.R."/>
            <person name="Wilson R.K."/>
        </authorList>
    </citation>
    <scope>NUCLEOTIDE SEQUENCE [LARGE SCALE GENOMIC DNA]</scope>
    <source>
        <strain evidence="1 2">ATCC 29149</strain>
    </source>
</reference>
<gene>
    <name evidence="1" type="ORF">RUMGNA_00122</name>
</gene>
<organism evidence="1 2">
    <name type="scientific">Mediterraneibacter gnavus (strain ATCC 29149 / DSM 114966 / JCM 6515 / VPI C7-9)</name>
    <name type="common">Ruminococcus gnavus</name>
    <dbReference type="NCBI Taxonomy" id="411470"/>
    <lineage>
        <taxon>Bacteria</taxon>
        <taxon>Bacillati</taxon>
        <taxon>Bacillota</taxon>
        <taxon>Clostridia</taxon>
        <taxon>Lachnospirales</taxon>
        <taxon>Lachnospiraceae</taxon>
        <taxon>Mediterraneibacter</taxon>
    </lineage>
</organism>
<dbReference type="GeneID" id="57432411"/>
<sequence length="702" mass="79368">MAKAETKTILKAYSTVESKLSTLPPEDGQLIFVYDKKKIILDNHGVRTVYEQIQTIETEEQRNDLLAPIDSFYFVIETSILWRYTNGHWNQITTSPQEQIDRIVAEGAKQIKEVQDKGAEVLQSIPEDFTTQMETKLDKQQGIENKGKALVIGEDGNVVPGEVASGGGDGIAIINTMSGESPLVIPDSAERVNKRLELGGKTEQVQTTGKNLLPDKFSIYAEGKSKTNLKLQIGNYVYSSKTSKNLYILHEDKSNITNGWTATNKFNFKIDKEETIEVRIETENPLEILPMIREETELDSYEPYTGGKPSPSPEYPQEIKSVGKWNDEKQKYEVDVKVSNCGYLQKGSYADKIRPLPLEKGKTYRIYVDVKSAVVNVCILNEERTFANSGQLYAYYNSRGYPISSTGVVSGICRLPNSLYRGYTFTVTVDGLFLYQGVNANILNTDNAYVAYDFIKKVDISSPYTEKESVVLTSDRPITKWDKLVEQDGQIGWLYQSAIDTDIRPSRTDLFPYGFKLYKNHSNGVYTYTVTNIKKIKGYQTSYCKQFKNVDGSYNTGELYRYSDQPSMQSQYFNTDIATKEEFIKWMENNPLTMVYKTEETEFVPLPQSEQNAIRALKTYCPTTVITADGGELDPDIKVTYTADTKNYIDGKVSAKVASILRQYQADTANLLSLMPMETQATMIENDMNNILNNLESEEAHE</sequence>
<dbReference type="eggNOG" id="ENOG5030FEC">
    <property type="taxonomic scope" value="Bacteria"/>
</dbReference>
<protein>
    <submittedName>
        <fullName evidence="1">Uncharacterized protein</fullName>
    </submittedName>
</protein>
<comment type="caution">
    <text evidence="1">The sequence shown here is derived from an EMBL/GenBank/DDBJ whole genome shotgun (WGS) entry which is preliminary data.</text>
</comment>
<accession>A7AXV7</accession>
<evidence type="ECO:0000313" key="1">
    <source>
        <dbReference type="EMBL" id="EDN79608.1"/>
    </source>
</evidence>
<dbReference type="EMBL" id="AAYG02000001">
    <property type="protein sequence ID" value="EDN79608.1"/>
    <property type="molecule type" value="Genomic_DNA"/>
</dbReference>
<dbReference type="Proteomes" id="UP000004410">
    <property type="component" value="Unassembled WGS sequence"/>
</dbReference>
<reference evidence="1 2" key="2">
    <citation type="submission" date="2007-06" db="EMBL/GenBank/DDBJ databases">
        <title>Draft genome sequence of Ruminococcus gnavus (ATCC 29149).</title>
        <authorList>
            <person name="Sudarsanam P."/>
            <person name="Ley R."/>
            <person name="Guruge J."/>
            <person name="Turnbaugh P.J."/>
            <person name="Mahowald M."/>
            <person name="Liep D."/>
            <person name="Gordon J."/>
        </authorList>
    </citation>
    <scope>NUCLEOTIDE SEQUENCE [LARGE SCALE GENOMIC DNA]</scope>
    <source>
        <strain evidence="1 2">ATCC 29149</strain>
    </source>
</reference>
<dbReference type="AlphaFoldDB" id="A7AXV7"/>
<proteinExistence type="predicted"/>